<protein>
    <submittedName>
        <fullName evidence="10">Calpain-D</fullName>
    </submittedName>
</protein>
<name>A0A9P1DWJ6_9DINO</name>
<dbReference type="SMART" id="SM00230">
    <property type="entry name" value="CysPc"/>
    <property type="match status" value="1"/>
</dbReference>
<accession>A0A9P1DWJ6</accession>
<keyword evidence="4" id="KW-0788">Thiol protease</keyword>
<dbReference type="PRINTS" id="PR00704">
    <property type="entry name" value="CALPAIN"/>
</dbReference>
<evidence type="ECO:0000313" key="11">
    <source>
        <dbReference type="Proteomes" id="UP001152797"/>
    </source>
</evidence>
<proteinExistence type="inferred from homology"/>
<feature type="region of interest" description="Disordered" evidence="6">
    <location>
        <begin position="107"/>
        <end position="150"/>
    </location>
</feature>
<evidence type="ECO:0000256" key="4">
    <source>
        <dbReference type="ARBA" id="ARBA00022807"/>
    </source>
</evidence>
<sequence>MAEFDGTYISAPWSTPKIPRTFSTPGYAGQVSGGAGVTGELSPFPPLLLGRSLSHALPSLGPNGSQGLPASINALFQPGVFQFQCDPPDNSKPAPAPEPIRQASEPIAAPKPKASSTPSGQMPVQGAPTMPGQESRTVPPLPARGRQGVTHRHRNEVGLCQEPAFSTMQLEQCAAQCRKEVEAIAARCRAEGQKFNDPDFPAAKTSLFASTPSSSFFGAGATNASWRREAEVEGQWKTEDSPAVLHVGALGSFPLQGALATMQSMGKDPKELIVWHEPEAGVYGVRFFKDGEWMYEVLDDNLPVSQNGRPLYSSCGHEQQDWAALIEKGYAKLHGSYEAATNCQEEDTLEDVLGVASGRISVGDFPVWAELWQHLRSKCKRRYALAAIRRRERPGEVPCPLCFGPCRICNAGT</sequence>
<evidence type="ECO:0000313" key="10">
    <source>
        <dbReference type="EMBL" id="CAL4804083.1"/>
    </source>
</evidence>
<evidence type="ECO:0000256" key="3">
    <source>
        <dbReference type="ARBA" id="ARBA00022801"/>
    </source>
</evidence>
<dbReference type="SUPFAM" id="SSF54001">
    <property type="entry name" value="Cysteine proteinases"/>
    <property type="match status" value="1"/>
</dbReference>
<reference evidence="9" key="2">
    <citation type="submission" date="2024-04" db="EMBL/GenBank/DDBJ databases">
        <authorList>
            <person name="Chen Y."/>
            <person name="Shah S."/>
            <person name="Dougan E. K."/>
            <person name="Thang M."/>
            <person name="Chan C."/>
        </authorList>
    </citation>
    <scope>NUCLEOTIDE SEQUENCE [LARGE SCALE GENOMIC DNA]</scope>
</reference>
<comment type="caution">
    <text evidence="5">Lacks conserved residue(s) required for the propagation of feature annotation.</text>
</comment>
<dbReference type="PANTHER" id="PTHR10183">
    <property type="entry name" value="CALPAIN"/>
    <property type="match status" value="1"/>
</dbReference>
<dbReference type="Proteomes" id="UP001152797">
    <property type="component" value="Unassembled WGS sequence"/>
</dbReference>
<dbReference type="AlphaFoldDB" id="A0A9P1DWJ6"/>
<dbReference type="Pfam" id="PF00648">
    <property type="entry name" value="Peptidase_C2"/>
    <property type="match status" value="1"/>
</dbReference>
<comment type="similarity">
    <text evidence="1">Belongs to the peptidase C2 family.</text>
</comment>
<keyword evidence="3" id="KW-0378">Hydrolase</keyword>
<evidence type="ECO:0000256" key="5">
    <source>
        <dbReference type="PROSITE-ProRule" id="PRU00239"/>
    </source>
</evidence>
<keyword evidence="11" id="KW-1185">Reference proteome</keyword>
<dbReference type="OrthoDB" id="287147at2759"/>
<organism evidence="8">
    <name type="scientific">Cladocopium goreaui</name>
    <dbReference type="NCBI Taxonomy" id="2562237"/>
    <lineage>
        <taxon>Eukaryota</taxon>
        <taxon>Sar</taxon>
        <taxon>Alveolata</taxon>
        <taxon>Dinophyceae</taxon>
        <taxon>Suessiales</taxon>
        <taxon>Symbiodiniaceae</taxon>
        <taxon>Cladocopium</taxon>
    </lineage>
</organism>
<dbReference type="InterPro" id="IPR001300">
    <property type="entry name" value="Peptidase_C2_calpain_cat"/>
</dbReference>
<keyword evidence="2" id="KW-0645">Protease</keyword>
<comment type="caution">
    <text evidence="8">The sequence shown here is derived from an EMBL/GenBank/DDBJ whole genome shotgun (WGS) entry which is preliminary data.</text>
</comment>
<evidence type="ECO:0000313" key="8">
    <source>
        <dbReference type="EMBL" id="CAI4016771.1"/>
    </source>
</evidence>
<dbReference type="InterPro" id="IPR038765">
    <property type="entry name" value="Papain-like_cys_pep_sf"/>
</dbReference>
<reference evidence="8" key="1">
    <citation type="submission" date="2022-10" db="EMBL/GenBank/DDBJ databases">
        <authorList>
            <person name="Chen Y."/>
            <person name="Dougan E. K."/>
            <person name="Chan C."/>
            <person name="Rhodes N."/>
            <person name="Thang M."/>
        </authorList>
    </citation>
    <scope>NUCLEOTIDE SEQUENCE</scope>
</reference>
<gene>
    <name evidence="8" type="ORF">C1SCF055_LOCUS41473</name>
</gene>
<dbReference type="InterPro" id="IPR022684">
    <property type="entry name" value="Calpain_cysteine_protease"/>
</dbReference>
<evidence type="ECO:0000259" key="7">
    <source>
        <dbReference type="PROSITE" id="PS50203"/>
    </source>
</evidence>
<evidence type="ECO:0000256" key="6">
    <source>
        <dbReference type="SAM" id="MobiDB-lite"/>
    </source>
</evidence>
<evidence type="ECO:0000256" key="1">
    <source>
        <dbReference type="ARBA" id="ARBA00007623"/>
    </source>
</evidence>
<evidence type="ECO:0000256" key="2">
    <source>
        <dbReference type="ARBA" id="ARBA00022670"/>
    </source>
</evidence>
<dbReference type="GO" id="GO:0004198">
    <property type="term" value="F:calcium-dependent cysteine-type endopeptidase activity"/>
    <property type="evidence" value="ECO:0007669"/>
    <property type="project" value="InterPro"/>
</dbReference>
<dbReference type="EMBL" id="CAMXCT010006600">
    <property type="protein sequence ID" value="CAI4016771.1"/>
    <property type="molecule type" value="Genomic_DNA"/>
</dbReference>
<dbReference type="EMBL" id="CAMXCT020006600">
    <property type="protein sequence ID" value="CAL1170146.1"/>
    <property type="molecule type" value="Genomic_DNA"/>
</dbReference>
<dbReference type="EMBL" id="CAMXCT030006600">
    <property type="protein sequence ID" value="CAL4804083.1"/>
    <property type="molecule type" value="Genomic_DNA"/>
</dbReference>
<dbReference type="PANTHER" id="PTHR10183:SF379">
    <property type="entry name" value="CALPAIN-5"/>
    <property type="match status" value="1"/>
</dbReference>
<feature type="domain" description="Calpain catalytic" evidence="7">
    <location>
        <begin position="194"/>
        <end position="354"/>
    </location>
</feature>
<evidence type="ECO:0000313" key="9">
    <source>
        <dbReference type="EMBL" id="CAL1170146.1"/>
    </source>
</evidence>
<dbReference type="PROSITE" id="PS50203">
    <property type="entry name" value="CALPAIN_CAT"/>
    <property type="match status" value="1"/>
</dbReference>
<dbReference type="GO" id="GO:0006508">
    <property type="term" value="P:proteolysis"/>
    <property type="evidence" value="ECO:0007669"/>
    <property type="project" value="UniProtKB-KW"/>
</dbReference>